<evidence type="ECO:0000313" key="1">
    <source>
        <dbReference type="EMBL" id="KAJ8680889.1"/>
    </source>
</evidence>
<accession>A0ACC2PBA8</accession>
<protein>
    <submittedName>
        <fullName evidence="1">Uncharacterized protein</fullName>
    </submittedName>
</protein>
<name>A0ACC2PBA8_9HYME</name>
<organism evidence="1 2">
    <name type="scientific">Eretmocerus hayati</name>
    <dbReference type="NCBI Taxonomy" id="131215"/>
    <lineage>
        <taxon>Eukaryota</taxon>
        <taxon>Metazoa</taxon>
        <taxon>Ecdysozoa</taxon>
        <taxon>Arthropoda</taxon>
        <taxon>Hexapoda</taxon>
        <taxon>Insecta</taxon>
        <taxon>Pterygota</taxon>
        <taxon>Neoptera</taxon>
        <taxon>Endopterygota</taxon>
        <taxon>Hymenoptera</taxon>
        <taxon>Apocrita</taxon>
        <taxon>Proctotrupomorpha</taxon>
        <taxon>Chalcidoidea</taxon>
        <taxon>Aphelinidae</taxon>
        <taxon>Aphelininae</taxon>
        <taxon>Eretmocerus</taxon>
    </lineage>
</organism>
<proteinExistence type="predicted"/>
<sequence>MADNDRDQTSESVHSWLVQFPNFASLPHELGKCTTSLPFSIGSHMFKIQVYPGGLKKYSDSKGYVGLFLGLSEFTMRLKIKYKLSILINGLTKYSTDELSDTLTNQITCCGYSKVVSRDALLKDLYPSDKLVVLCEIYGLDTKESTEKLKMYTKLENFLNDQDFSDVTLVVEGKKLYAHRIILSNGSDVFAAMLKEESKEKMPKIIEIEDFDHDVILELLRFLYGGKVNCLELVSEKLLIAADKYGVSLLKNLCEKYLCSTLTIENVLKMIMFSDCFKLEKLFQQSLLFFRKHKTEVTGLKEFGLSIKKMDPPLIAKMFTMS</sequence>
<keyword evidence="2" id="KW-1185">Reference proteome</keyword>
<dbReference type="Proteomes" id="UP001239111">
    <property type="component" value="Chromosome 2"/>
</dbReference>
<comment type="caution">
    <text evidence="1">The sequence shown here is derived from an EMBL/GenBank/DDBJ whole genome shotgun (WGS) entry which is preliminary data.</text>
</comment>
<evidence type="ECO:0000313" key="2">
    <source>
        <dbReference type="Proteomes" id="UP001239111"/>
    </source>
</evidence>
<gene>
    <name evidence="1" type="ORF">QAD02_016676</name>
</gene>
<dbReference type="EMBL" id="CM056742">
    <property type="protein sequence ID" value="KAJ8680889.1"/>
    <property type="molecule type" value="Genomic_DNA"/>
</dbReference>
<reference evidence="1" key="1">
    <citation type="submission" date="2023-04" db="EMBL/GenBank/DDBJ databases">
        <title>A chromosome-level genome assembly of the parasitoid wasp Eretmocerus hayati.</title>
        <authorList>
            <person name="Zhong Y."/>
            <person name="Liu S."/>
            <person name="Liu Y."/>
        </authorList>
    </citation>
    <scope>NUCLEOTIDE SEQUENCE</scope>
    <source>
        <strain evidence="1">ZJU_SS_LIU_2023</strain>
    </source>
</reference>